<dbReference type="Proteomes" id="UP001485043">
    <property type="component" value="Unassembled WGS sequence"/>
</dbReference>
<keyword evidence="2" id="KW-1185">Reference proteome</keyword>
<comment type="caution">
    <text evidence="1">The sequence shown here is derived from an EMBL/GenBank/DDBJ whole genome shotgun (WGS) entry which is preliminary data.</text>
</comment>
<organism evidence="1 2">
    <name type="scientific">Apatococcus fuscideae</name>
    <dbReference type="NCBI Taxonomy" id="2026836"/>
    <lineage>
        <taxon>Eukaryota</taxon>
        <taxon>Viridiplantae</taxon>
        <taxon>Chlorophyta</taxon>
        <taxon>core chlorophytes</taxon>
        <taxon>Trebouxiophyceae</taxon>
        <taxon>Chlorellales</taxon>
        <taxon>Chlorellaceae</taxon>
        <taxon>Apatococcus</taxon>
    </lineage>
</organism>
<sequence>MPSWPQFESQPLTFAPKVLLGCCDGTAAGLKALLSLESPAHEQQLLSGHSLDDPMSAEQAFGAPELPAAPLLHVQHCSDSKNPLVTCLALNAAVPDSQAAMLRQADQKPSGTASILQDLPPGSLSLLPLSTASMLLAFQPSAFSPQDQKNLYGAC</sequence>
<gene>
    <name evidence="1" type="ORF">WJX84_000943</name>
</gene>
<dbReference type="AlphaFoldDB" id="A0AAW1T4H4"/>
<evidence type="ECO:0000313" key="2">
    <source>
        <dbReference type="Proteomes" id="UP001485043"/>
    </source>
</evidence>
<evidence type="ECO:0000313" key="1">
    <source>
        <dbReference type="EMBL" id="KAK9863901.1"/>
    </source>
</evidence>
<name>A0AAW1T4H4_9CHLO</name>
<reference evidence="1 2" key="1">
    <citation type="journal article" date="2024" name="Nat. Commun.">
        <title>Phylogenomics reveals the evolutionary origins of lichenization in chlorophyte algae.</title>
        <authorList>
            <person name="Puginier C."/>
            <person name="Libourel C."/>
            <person name="Otte J."/>
            <person name="Skaloud P."/>
            <person name="Haon M."/>
            <person name="Grisel S."/>
            <person name="Petersen M."/>
            <person name="Berrin J.G."/>
            <person name="Delaux P.M."/>
            <person name="Dal Grande F."/>
            <person name="Keller J."/>
        </authorList>
    </citation>
    <scope>NUCLEOTIDE SEQUENCE [LARGE SCALE GENOMIC DNA]</scope>
    <source>
        <strain evidence="1 2">SAG 2523</strain>
    </source>
</reference>
<dbReference type="EMBL" id="JALJOV010000416">
    <property type="protein sequence ID" value="KAK9863901.1"/>
    <property type="molecule type" value="Genomic_DNA"/>
</dbReference>
<proteinExistence type="predicted"/>
<protein>
    <submittedName>
        <fullName evidence="1">Uncharacterized protein</fullName>
    </submittedName>
</protein>
<accession>A0AAW1T4H4</accession>